<reference evidence="3" key="1">
    <citation type="submission" date="2017-01" db="EMBL/GenBank/DDBJ databases">
        <title>Comparative genomics of anhydrobiosis in the tardigrade Hypsibius dujardini.</title>
        <authorList>
            <person name="Yoshida Y."/>
            <person name="Koutsovoulos G."/>
            <person name="Laetsch D."/>
            <person name="Stevens L."/>
            <person name="Kumar S."/>
            <person name="Horikawa D."/>
            <person name="Ishino K."/>
            <person name="Komine S."/>
            <person name="Tomita M."/>
            <person name="Blaxter M."/>
            <person name="Arakawa K."/>
        </authorList>
    </citation>
    <scope>NUCLEOTIDE SEQUENCE [LARGE SCALE GENOMIC DNA]</scope>
    <source>
        <strain evidence="3">Z151</strain>
    </source>
</reference>
<feature type="region of interest" description="Disordered" evidence="1">
    <location>
        <begin position="136"/>
        <end position="159"/>
    </location>
</feature>
<comment type="caution">
    <text evidence="2">The sequence shown here is derived from an EMBL/GenBank/DDBJ whole genome shotgun (WGS) entry which is preliminary data.</text>
</comment>
<name>A0A1W0WBI4_HYPEX</name>
<feature type="region of interest" description="Disordered" evidence="1">
    <location>
        <begin position="59"/>
        <end position="93"/>
    </location>
</feature>
<proteinExistence type="predicted"/>
<dbReference type="EMBL" id="MTYJ01000142">
    <property type="protein sequence ID" value="OQV12569.1"/>
    <property type="molecule type" value="Genomic_DNA"/>
</dbReference>
<sequence>MQFSPPILFTGHDDDCITASKERQRFLIYIRKSLTTGTGGDTACHASHVVEQSRAELGTNAEGGDDTAHQLPSPNHQQRGMGGPCRPPLPNNRRSTRLLMKFSRRSERRTRSGQLRCGVGSLGDDGDLNHCGGQGFKSTHVSRTTHHSTSSSSALPERNVMQRMRKGLVSLRSGIDGATAEGHPAEELL</sequence>
<gene>
    <name evidence="2" type="ORF">BV898_13213</name>
</gene>
<feature type="compositionally biased region" description="Low complexity" evidence="1">
    <location>
        <begin position="138"/>
        <end position="153"/>
    </location>
</feature>
<organism evidence="2 3">
    <name type="scientific">Hypsibius exemplaris</name>
    <name type="common">Freshwater tardigrade</name>
    <dbReference type="NCBI Taxonomy" id="2072580"/>
    <lineage>
        <taxon>Eukaryota</taxon>
        <taxon>Metazoa</taxon>
        <taxon>Ecdysozoa</taxon>
        <taxon>Tardigrada</taxon>
        <taxon>Eutardigrada</taxon>
        <taxon>Parachela</taxon>
        <taxon>Hypsibioidea</taxon>
        <taxon>Hypsibiidae</taxon>
        <taxon>Hypsibius</taxon>
    </lineage>
</organism>
<protein>
    <submittedName>
        <fullName evidence="2">Uncharacterized protein</fullName>
    </submittedName>
</protein>
<dbReference type="AlphaFoldDB" id="A0A1W0WBI4"/>
<keyword evidence="3" id="KW-1185">Reference proteome</keyword>
<evidence type="ECO:0000256" key="1">
    <source>
        <dbReference type="SAM" id="MobiDB-lite"/>
    </source>
</evidence>
<evidence type="ECO:0000313" key="2">
    <source>
        <dbReference type="EMBL" id="OQV12569.1"/>
    </source>
</evidence>
<dbReference type="Proteomes" id="UP000192578">
    <property type="component" value="Unassembled WGS sequence"/>
</dbReference>
<accession>A0A1W0WBI4</accession>
<evidence type="ECO:0000313" key="3">
    <source>
        <dbReference type="Proteomes" id="UP000192578"/>
    </source>
</evidence>